<gene>
    <name evidence="2" type="ORF">KHA90_12455</name>
</gene>
<name>A0ABS5PC34_9FLAO</name>
<dbReference type="RefSeq" id="WP_213300122.1">
    <property type="nucleotide sequence ID" value="NZ_JAGYVZ010000010.1"/>
</dbReference>
<accession>A0ABS5PC34</accession>
<protein>
    <submittedName>
        <fullName evidence="2">DUF4263 domain-containing protein</fullName>
    </submittedName>
</protein>
<evidence type="ECO:0000313" key="2">
    <source>
        <dbReference type="EMBL" id="MBS7231838.1"/>
    </source>
</evidence>
<evidence type="ECO:0000259" key="1">
    <source>
        <dbReference type="Pfam" id="PF14082"/>
    </source>
</evidence>
<comment type="caution">
    <text evidence="2">The sequence shown here is derived from an EMBL/GenBank/DDBJ whole genome shotgun (WGS) entry which is preliminary data.</text>
</comment>
<dbReference type="EMBL" id="JAGYVZ010000010">
    <property type="protein sequence ID" value="MBS7231838.1"/>
    <property type="molecule type" value="Genomic_DNA"/>
</dbReference>
<keyword evidence="3" id="KW-1185">Reference proteome</keyword>
<reference evidence="2 3" key="1">
    <citation type="journal article" date="2018" name="Int. J. Syst. Evol. Microbiol.">
        <title>Flavobacterium chryseum sp. nov. and Flavobacterium psychroterrae sp. nov., novel environmental bacteria isolated from Antarctica.</title>
        <authorList>
            <person name="Kralova S."/>
            <person name="Svec P."/>
            <person name="Busse H.J."/>
            <person name="Stankova E."/>
            <person name="Vaczi P."/>
            <person name="Sedlacek I."/>
        </authorList>
    </citation>
    <scope>NUCLEOTIDE SEQUENCE [LARGE SCALE GENOMIC DNA]</scope>
    <source>
        <strain evidence="2 3">CCM 8827</strain>
    </source>
</reference>
<dbReference type="Pfam" id="PF14082">
    <property type="entry name" value="SduA_C"/>
    <property type="match status" value="1"/>
</dbReference>
<organism evidence="2 3">
    <name type="scientific">Flavobacterium psychroterrae</name>
    <dbReference type="NCBI Taxonomy" id="2133767"/>
    <lineage>
        <taxon>Bacteria</taxon>
        <taxon>Pseudomonadati</taxon>
        <taxon>Bacteroidota</taxon>
        <taxon>Flavobacteriia</taxon>
        <taxon>Flavobacteriales</taxon>
        <taxon>Flavobacteriaceae</taxon>
        <taxon>Flavobacterium</taxon>
    </lineage>
</organism>
<feature type="domain" description="Shedu protein SduA C-terminal" evidence="1">
    <location>
        <begin position="180"/>
        <end position="354"/>
    </location>
</feature>
<dbReference type="InterPro" id="IPR025359">
    <property type="entry name" value="SduA_C"/>
</dbReference>
<proteinExistence type="predicted"/>
<evidence type="ECO:0000313" key="3">
    <source>
        <dbReference type="Proteomes" id="UP000722625"/>
    </source>
</evidence>
<dbReference type="Proteomes" id="UP000722625">
    <property type="component" value="Unassembled WGS sequence"/>
</dbReference>
<sequence length="361" mass="41930">MKINDIIFRYSFPNNRSKDGICRIRTFITSDFKLYALITDLDTKNTSASVTNSIEAICNSLIEKLILPEHTIFIEHYESNLFGKNTFDIVTIVRNAQTEWQNINIQEVIQLIECDPNEFNTPTIANDILLTEIEKIRNQINPHLDLPQQIQSDYILRQLEIENNMISKSSLFNLIQNGAKERELLKFLKKDLSIFGEIYATPHDNYICFSEFPLNGGFVDFVMFTGYSKMDVFLIEIKGAEFNLFNKGAYDKLNSKTEIANHQIRQRLGYIHRNLSEFREKLHSIREKVVSGTSIYNSFLGPDTTTLVDKNKDINIHNVVIGGRTSNDLNESHKRHDFETNSTLPFKLESWDTFIRKLRRN</sequence>